<dbReference type="InterPro" id="IPR000242">
    <property type="entry name" value="PTP_cat"/>
</dbReference>
<dbReference type="SUPFAM" id="SSF52799">
    <property type="entry name" value="(Phosphotyrosine protein) phosphatases II"/>
    <property type="match status" value="1"/>
</dbReference>
<gene>
    <name evidence="6" type="ORF">H0G86_006913</name>
</gene>
<evidence type="ECO:0000256" key="2">
    <source>
        <dbReference type="SAM" id="Coils"/>
    </source>
</evidence>
<dbReference type="InterPro" id="IPR016130">
    <property type="entry name" value="Tyr_Pase_AS"/>
</dbReference>
<dbReference type="PANTHER" id="PTHR19134">
    <property type="entry name" value="RECEPTOR-TYPE TYROSINE-PROTEIN PHOSPHATASE"/>
    <property type="match status" value="1"/>
</dbReference>
<evidence type="ECO:0000256" key="3">
    <source>
        <dbReference type="SAM" id="MobiDB-lite"/>
    </source>
</evidence>
<accession>A0A8G0PGL3</accession>
<dbReference type="AlphaFoldDB" id="A0A8G0PGL3"/>
<dbReference type="InterPro" id="IPR050348">
    <property type="entry name" value="Protein-Tyr_Phosphatase"/>
</dbReference>
<evidence type="ECO:0000259" key="5">
    <source>
        <dbReference type="PROSITE" id="PS50056"/>
    </source>
</evidence>
<feature type="region of interest" description="Disordered" evidence="3">
    <location>
        <begin position="129"/>
        <end position="152"/>
    </location>
</feature>
<comment type="similarity">
    <text evidence="1">Belongs to the protein-tyrosine phosphatase family. Non-receptor class subfamily.</text>
</comment>
<feature type="coiled-coil region" evidence="2">
    <location>
        <begin position="84"/>
        <end position="111"/>
    </location>
</feature>
<dbReference type="InterPro" id="IPR000387">
    <property type="entry name" value="Tyr_Pase_dom"/>
</dbReference>
<evidence type="ECO:0000313" key="7">
    <source>
        <dbReference type="Proteomes" id="UP000826661"/>
    </source>
</evidence>
<evidence type="ECO:0000256" key="1">
    <source>
        <dbReference type="ARBA" id="ARBA00009649"/>
    </source>
</evidence>
<dbReference type="EMBL" id="CP075866">
    <property type="protein sequence ID" value="QYS99797.1"/>
    <property type="molecule type" value="Genomic_DNA"/>
</dbReference>
<proteinExistence type="inferred from homology"/>
<dbReference type="InterPro" id="IPR003595">
    <property type="entry name" value="Tyr_Pase_cat"/>
</dbReference>
<dbReference type="PANTHER" id="PTHR19134:SF449">
    <property type="entry name" value="TYROSINE-PROTEIN PHOSPHATASE 1"/>
    <property type="match status" value="1"/>
</dbReference>
<organism evidence="6 7">
    <name type="scientific">Trichoderma simmonsii</name>
    <dbReference type="NCBI Taxonomy" id="1491479"/>
    <lineage>
        <taxon>Eukaryota</taxon>
        <taxon>Fungi</taxon>
        <taxon>Dikarya</taxon>
        <taxon>Ascomycota</taxon>
        <taxon>Pezizomycotina</taxon>
        <taxon>Sordariomycetes</taxon>
        <taxon>Hypocreomycetidae</taxon>
        <taxon>Hypocreales</taxon>
        <taxon>Hypocreaceae</taxon>
        <taxon>Trichoderma</taxon>
    </lineage>
</organism>
<dbReference type="SMART" id="SM00404">
    <property type="entry name" value="PTPc_motif"/>
    <property type="match status" value="1"/>
</dbReference>
<keyword evidence="2" id="KW-0175">Coiled coil</keyword>
<dbReference type="PROSITE" id="PS50056">
    <property type="entry name" value="TYR_PHOSPHATASE_2"/>
    <property type="match status" value="1"/>
</dbReference>
<dbReference type="InterPro" id="IPR029021">
    <property type="entry name" value="Prot-tyrosine_phosphatase-like"/>
</dbReference>
<name>A0A8G0PGL3_9HYPO</name>
<dbReference type="PROSITE" id="PS50055">
    <property type="entry name" value="TYR_PHOSPHATASE_PTP"/>
    <property type="match status" value="1"/>
</dbReference>
<feature type="compositionally biased region" description="Polar residues" evidence="3">
    <location>
        <begin position="138"/>
        <end position="147"/>
    </location>
</feature>
<dbReference type="SMART" id="SM00194">
    <property type="entry name" value="PTPc"/>
    <property type="match status" value="1"/>
</dbReference>
<dbReference type="Gene3D" id="3.90.190.10">
    <property type="entry name" value="Protein tyrosine phosphatase superfamily"/>
    <property type="match status" value="1"/>
</dbReference>
<dbReference type="PRINTS" id="PR00700">
    <property type="entry name" value="PRTYPHPHTASE"/>
</dbReference>
<sequence>MMNPEYEADPEGTARLGNIALACKKHLQELLKNENPTKDAANAREETWASRQCEEFKDWFHMIGMVYGGPQAIHVRLNPFPGIFEIHGRLLQSLEDDLKELQQSVRAHEHVVNIDESVDHAQSDSSSLFYTSLPSSDESQAGTASSGSEKRNAELRKQIEDTISQLQDHRLTIDYVLREHKQKLSLITPSDIETFIIENAKGVFTLARLNVNQGLKLERNGITQDAIIEEMTSTRPILDLYRDFIERKGSILSSIRDIREAFDQLHADSDAEVSIKDTHGQTLSWFQKWIVKTMVEPLPDDSPLVLPVFLSLLQEDININFRELSWAQLPREKHWPMYKQSNKRMDRYEDYRPWEHNRVKLQVPENKYDYVNASPITLPPSDIGSTRPPLRFIAMQGPTKPSFDHVWRMVAEQTSSSAVIIQLTEMVDKDGRKCDQYLPMAEEDTAWSIISNNIWGDNWQAQLTLDSLEEIDGGAIEKRKLVLRTWKEREEEETRIIWHFLYKRWPDYSVPAADDINSLLKLMKMSKQYSLPNSKRIVHCSAGVGRTGCFIALNHLIRELDSGLLREYDSMWEGRDLIHNTVDILRQQRWGMVQTDEQYQFIHHVMRKLWYDKYGVADENADNHE</sequence>
<dbReference type="Pfam" id="PF00102">
    <property type="entry name" value="Y_phosphatase"/>
    <property type="match status" value="1"/>
</dbReference>
<feature type="domain" description="Tyrosine specific protein phosphatases" evidence="5">
    <location>
        <begin position="517"/>
        <end position="600"/>
    </location>
</feature>
<evidence type="ECO:0000259" key="4">
    <source>
        <dbReference type="PROSITE" id="PS50055"/>
    </source>
</evidence>
<protein>
    <submittedName>
        <fullName evidence="6">Uncharacterized protein</fullName>
    </submittedName>
</protein>
<reference evidence="6 7" key="1">
    <citation type="journal article" date="2021" name="BMC Genomics">
        <title>Telomere-to-telomere genome assembly of asparaginase-producing Trichoderma simmonsii.</title>
        <authorList>
            <person name="Chung D."/>
            <person name="Kwon Y.M."/>
            <person name="Yang Y."/>
        </authorList>
    </citation>
    <scope>NUCLEOTIDE SEQUENCE [LARGE SCALE GENOMIC DNA]</scope>
    <source>
        <strain evidence="6 7">GH-Sj1</strain>
    </source>
</reference>
<feature type="domain" description="Tyrosine-protein phosphatase" evidence="4">
    <location>
        <begin position="317"/>
        <end position="609"/>
    </location>
</feature>
<dbReference type="Proteomes" id="UP000826661">
    <property type="component" value="Chromosome III"/>
</dbReference>
<dbReference type="GO" id="GO:0004725">
    <property type="term" value="F:protein tyrosine phosphatase activity"/>
    <property type="evidence" value="ECO:0007669"/>
    <property type="project" value="InterPro"/>
</dbReference>
<dbReference type="PROSITE" id="PS00383">
    <property type="entry name" value="TYR_PHOSPHATASE_1"/>
    <property type="match status" value="1"/>
</dbReference>
<keyword evidence="7" id="KW-1185">Reference proteome</keyword>
<evidence type="ECO:0000313" key="6">
    <source>
        <dbReference type="EMBL" id="QYS99797.1"/>
    </source>
</evidence>